<dbReference type="InterPro" id="IPR011009">
    <property type="entry name" value="Kinase-like_dom_sf"/>
</dbReference>
<dbReference type="Pfam" id="PF01636">
    <property type="entry name" value="APH"/>
    <property type="match status" value="1"/>
</dbReference>
<feature type="domain" description="Aminoglycoside phosphotransferase" evidence="1">
    <location>
        <begin position="64"/>
        <end position="270"/>
    </location>
</feature>
<name>A0A4R5A655_9ACTN</name>
<dbReference type="InterPro" id="IPR002575">
    <property type="entry name" value="Aminoglycoside_PTrfase"/>
</dbReference>
<dbReference type="GO" id="GO:0016740">
    <property type="term" value="F:transferase activity"/>
    <property type="evidence" value="ECO:0007669"/>
    <property type="project" value="UniProtKB-KW"/>
</dbReference>
<dbReference type="Proteomes" id="UP000295217">
    <property type="component" value="Unassembled WGS sequence"/>
</dbReference>
<proteinExistence type="predicted"/>
<evidence type="ECO:0000313" key="2">
    <source>
        <dbReference type="EMBL" id="TDD67538.1"/>
    </source>
</evidence>
<accession>A0A4R5A655</accession>
<protein>
    <submittedName>
        <fullName evidence="2">Aminoglycoside phosphotransferase family protein</fullName>
    </submittedName>
</protein>
<keyword evidence="3" id="KW-1185">Reference proteome</keyword>
<dbReference type="SUPFAM" id="SSF56112">
    <property type="entry name" value="Protein kinase-like (PK-like)"/>
    <property type="match status" value="1"/>
</dbReference>
<keyword evidence="2" id="KW-0808">Transferase</keyword>
<evidence type="ECO:0000259" key="1">
    <source>
        <dbReference type="Pfam" id="PF01636"/>
    </source>
</evidence>
<evidence type="ECO:0000313" key="3">
    <source>
        <dbReference type="Proteomes" id="UP000295217"/>
    </source>
</evidence>
<sequence length="330" mass="34363">MLVPGLDDLRDWISADFGILFSEVTAIGHGADAAASVWLVRAGAARYAVKWTGGGSAAGLLLPARLAELGVDGVPAPVRTLGRALWSERDGRRLSLQPWVSDVRAVDAVMTPVQWTAYGALLARVHAVPPADPVVGGLPVEDHRPDAVLAATAAVTARLADGDGDDLVRELRGDWRGGAELLGALTARAAVLGARLRDRPARAVVCHTDGHLGNVLLGDDGAVWLIDWDDATLAPPERDLMFVVGGLPGYAPVGQREIGWFAAGYGEVEVDADRLAYYRAVRALGDVTEFAAAILDPAGERADREFALSVVPGELAGRGLAGLAVGDGGA</sequence>
<dbReference type="EMBL" id="SMLB01000028">
    <property type="protein sequence ID" value="TDD67538.1"/>
    <property type="molecule type" value="Genomic_DNA"/>
</dbReference>
<dbReference type="Gene3D" id="1.10.510.10">
    <property type="entry name" value="Transferase(Phosphotransferase) domain 1"/>
    <property type="match status" value="1"/>
</dbReference>
<dbReference type="AlphaFoldDB" id="A0A4R5A655"/>
<dbReference type="OrthoDB" id="115252at2"/>
<reference evidence="2 3" key="1">
    <citation type="submission" date="2019-02" db="EMBL/GenBank/DDBJ databases">
        <title>Draft genome sequences of novel Actinobacteria.</title>
        <authorList>
            <person name="Sahin N."/>
            <person name="Ay H."/>
            <person name="Saygin H."/>
        </authorList>
    </citation>
    <scope>NUCLEOTIDE SEQUENCE [LARGE SCALE GENOMIC DNA]</scope>
    <source>
        <strain evidence="2 3">8K307</strain>
    </source>
</reference>
<dbReference type="Gene3D" id="3.30.200.20">
    <property type="entry name" value="Phosphorylase Kinase, domain 1"/>
    <property type="match status" value="1"/>
</dbReference>
<comment type="caution">
    <text evidence="2">The sequence shown here is derived from an EMBL/GenBank/DDBJ whole genome shotgun (WGS) entry which is preliminary data.</text>
</comment>
<dbReference type="Gene3D" id="1.20.58.840">
    <property type="match status" value="1"/>
</dbReference>
<gene>
    <name evidence="2" type="ORF">E1262_19000</name>
</gene>
<organism evidence="2 3">
    <name type="scientific">Jiangella aurantiaca</name>
    <dbReference type="NCBI Taxonomy" id="2530373"/>
    <lineage>
        <taxon>Bacteria</taxon>
        <taxon>Bacillati</taxon>
        <taxon>Actinomycetota</taxon>
        <taxon>Actinomycetes</taxon>
        <taxon>Jiangellales</taxon>
        <taxon>Jiangellaceae</taxon>
        <taxon>Jiangella</taxon>
    </lineage>
</organism>